<proteinExistence type="predicted"/>
<sequence>MLNELVPQVTASQAITSWSNAFDIICRVAEKVDWIDVALFASVCRTWRHAVQKEVENRIREALEPNLTALGLSFQDFVAALDEADGALIGNCVLSITYRRTKWAKAYDRIPRLTVVVPSGRRETFIGLLGKSEWRWIPQPVGMGARHVVRGIWEVTLQRRPGETQGTFPTLQNMNDAPDDPIDHLFENWEGWNDEDTLLSRRRREWRRISKVYLRVIESKSQVLQVAFTADTTRDMVLLTSRRFYHLFPKVQHAHLGLIGRSGISRGDNNVIVPQMCRDNSEWPWRCGKLCPIFPRKGREGDGTGVFFWNQNIEREALAEGAMEIDVGWGNAYDGWNTDLEWASKTWAERKREWPKAHTMALLNVGSLLDRSQFKATLAKTCVNPHCENHGKRAVCFVEVDMWFESAPSTDVE</sequence>
<dbReference type="VEuPathDB" id="FungiDB:CC1G_04460"/>
<protein>
    <recommendedName>
        <fullName evidence="3">F-box domain-containing protein</fullName>
    </recommendedName>
</protein>
<dbReference type="InParanoid" id="A8N578"/>
<gene>
    <name evidence="1" type="ORF">CC1G_04460</name>
</gene>
<reference evidence="1 2" key="1">
    <citation type="journal article" date="2010" name="Proc. Natl. Acad. Sci. U.S.A.">
        <title>Insights into evolution of multicellular fungi from the assembled chromosomes of the mushroom Coprinopsis cinerea (Coprinus cinereus).</title>
        <authorList>
            <person name="Stajich J.E."/>
            <person name="Wilke S.K."/>
            <person name="Ahren D."/>
            <person name="Au C.H."/>
            <person name="Birren B.W."/>
            <person name="Borodovsky M."/>
            <person name="Burns C."/>
            <person name="Canback B."/>
            <person name="Casselton L.A."/>
            <person name="Cheng C.K."/>
            <person name="Deng J."/>
            <person name="Dietrich F.S."/>
            <person name="Fargo D.C."/>
            <person name="Farman M.L."/>
            <person name="Gathman A.C."/>
            <person name="Goldberg J."/>
            <person name="Guigo R."/>
            <person name="Hoegger P.J."/>
            <person name="Hooker J.B."/>
            <person name="Huggins A."/>
            <person name="James T.Y."/>
            <person name="Kamada T."/>
            <person name="Kilaru S."/>
            <person name="Kodira C."/>
            <person name="Kues U."/>
            <person name="Kupfer D."/>
            <person name="Kwan H.S."/>
            <person name="Lomsadze A."/>
            <person name="Li W."/>
            <person name="Lilly W.W."/>
            <person name="Ma L.J."/>
            <person name="Mackey A.J."/>
            <person name="Manning G."/>
            <person name="Martin F."/>
            <person name="Muraguchi H."/>
            <person name="Natvig D.O."/>
            <person name="Palmerini H."/>
            <person name="Ramesh M.A."/>
            <person name="Rehmeyer C.J."/>
            <person name="Roe B.A."/>
            <person name="Shenoy N."/>
            <person name="Stanke M."/>
            <person name="Ter-Hovhannisyan V."/>
            <person name="Tunlid A."/>
            <person name="Velagapudi R."/>
            <person name="Vision T.J."/>
            <person name="Zeng Q."/>
            <person name="Zolan M.E."/>
            <person name="Pukkila P.J."/>
        </authorList>
    </citation>
    <scope>NUCLEOTIDE SEQUENCE [LARGE SCALE GENOMIC DNA]</scope>
    <source>
        <strain evidence="2">Okayama-7 / 130 / ATCC MYA-4618 / FGSC 9003</strain>
    </source>
</reference>
<organism evidence="1 2">
    <name type="scientific">Coprinopsis cinerea (strain Okayama-7 / 130 / ATCC MYA-4618 / FGSC 9003)</name>
    <name type="common">Inky cap fungus</name>
    <name type="synonym">Hormographiella aspergillata</name>
    <dbReference type="NCBI Taxonomy" id="240176"/>
    <lineage>
        <taxon>Eukaryota</taxon>
        <taxon>Fungi</taxon>
        <taxon>Dikarya</taxon>
        <taxon>Basidiomycota</taxon>
        <taxon>Agaricomycotina</taxon>
        <taxon>Agaricomycetes</taxon>
        <taxon>Agaricomycetidae</taxon>
        <taxon>Agaricales</taxon>
        <taxon>Agaricineae</taxon>
        <taxon>Psathyrellaceae</taxon>
        <taxon>Coprinopsis</taxon>
    </lineage>
</organism>
<evidence type="ECO:0000313" key="2">
    <source>
        <dbReference type="Proteomes" id="UP000001861"/>
    </source>
</evidence>
<dbReference type="OrthoDB" id="3014797at2759"/>
<dbReference type="KEGG" id="cci:CC1G_04460"/>
<dbReference type="AlphaFoldDB" id="A8N578"/>
<name>A8N578_COPC7</name>
<dbReference type="RefSeq" id="XP_001830027.1">
    <property type="nucleotide sequence ID" value="XM_001829975.1"/>
</dbReference>
<dbReference type="Proteomes" id="UP000001861">
    <property type="component" value="Unassembled WGS sequence"/>
</dbReference>
<comment type="caution">
    <text evidence="1">The sequence shown here is derived from an EMBL/GenBank/DDBJ whole genome shotgun (WGS) entry which is preliminary data.</text>
</comment>
<accession>A8N578</accession>
<dbReference type="GeneID" id="6006465"/>
<evidence type="ECO:0008006" key="3">
    <source>
        <dbReference type="Google" id="ProtNLM"/>
    </source>
</evidence>
<keyword evidence="2" id="KW-1185">Reference proteome</keyword>
<dbReference type="EMBL" id="AACS02000003">
    <property type="protein sequence ID" value="EAU91692.1"/>
    <property type="molecule type" value="Genomic_DNA"/>
</dbReference>
<evidence type="ECO:0000313" key="1">
    <source>
        <dbReference type="EMBL" id="EAU91692.1"/>
    </source>
</evidence>